<evidence type="ECO:0000313" key="2">
    <source>
        <dbReference type="Proteomes" id="UP000199634"/>
    </source>
</evidence>
<reference evidence="1 2" key="1">
    <citation type="submission" date="2016-10" db="EMBL/GenBank/DDBJ databases">
        <authorList>
            <person name="de Groot N.N."/>
        </authorList>
    </citation>
    <scope>NUCLEOTIDE SEQUENCE [LARGE SCALE GENOMIC DNA]</scope>
    <source>
        <strain evidence="1 2">CGMCC 1.10825</strain>
    </source>
</reference>
<proteinExistence type="predicted"/>
<keyword evidence="2" id="KW-1185">Reference proteome</keyword>
<gene>
    <name evidence="1" type="ORF">SAMN02927937_01756</name>
</gene>
<accession>A0A1H6LJN0</accession>
<sequence length="287" mass="32370">MECLKLTYKPLFELRTHGSMPSREAKIVQMFISVDPLAEKMLSWSPYVYTFNNPIMFNDPDGREVKGVNKDSAQRLHEDMNTVFADEKFDSFRGLLTRGKKDDNGNYKSNKFDKISADAFKNATSGLSGDDLEAATSVYNAINSKSEYVFEYITDTSKNLSESGNTVFDKYMTEVENYKGMNEKWTGDAVAGVGKEGMAYYSSKGAHAFIINEANHFEEKRALTSFHEGFGHGIPFTQGIKGKSNSDNAIRYENMIRRVMGIETMRDGKDHADLKVVPSHKSLPTYR</sequence>
<organism evidence="1 2">
    <name type="scientific">Paenimyroides marinum</name>
    <dbReference type="NCBI Taxonomy" id="1159016"/>
    <lineage>
        <taxon>Bacteria</taxon>
        <taxon>Pseudomonadati</taxon>
        <taxon>Bacteroidota</taxon>
        <taxon>Flavobacteriia</taxon>
        <taxon>Flavobacteriales</taxon>
        <taxon>Flavobacteriaceae</taxon>
        <taxon>Paenimyroides</taxon>
    </lineage>
</organism>
<dbReference type="EMBL" id="FNXE01000023">
    <property type="protein sequence ID" value="SEH85001.1"/>
    <property type="molecule type" value="Genomic_DNA"/>
</dbReference>
<protein>
    <recommendedName>
        <fullName evidence="3">RHS repeat-associated core domain-containing protein</fullName>
    </recommendedName>
</protein>
<dbReference type="Gene3D" id="2.180.10.10">
    <property type="entry name" value="RHS repeat-associated core"/>
    <property type="match status" value="1"/>
</dbReference>
<evidence type="ECO:0000313" key="1">
    <source>
        <dbReference type="EMBL" id="SEH85001.1"/>
    </source>
</evidence>
<dbReference type="STRING" id="1159016.SAMN02927937_01756"/>
<dbReference type="Proteomes" id="UP000199634">
    <property type="component" value="Unassembled WGS sequence"/>
</dbReference>
<dbReference type="AlphaFoldDB" id="A0A1H6LJN0"/>
<evidence type="ECO:0008006" key="3">
    <source>
        <dbReference type="Google" id="ProtNLM"/>
    </source>
</evidence>
<name>A0A1H6LJN0_9FLAO</name>